<feature type="compositionally biased region" description="Pro residues" evidence="3">
    <location>
        <begin position="395"/>
        <end position="404"/>
    </location>
</feature>
<comment type="caution">
    <text evidence="4">The sequence shown here is derived from an EMBL/GenBank/DDBJ whole genome shotgun (WGS) entry which is preliminary data.</text>
</comment>
<comment type="similarity">
    <text evidence="1">Belongs to the LDH2/MDH2 oxidoreductase family.</text>
</comment>
<dbReference type="PANTHER" id="PTHR11091">
    <property type="entry name" value="OXIDOREDUCTASE-RELATED"/>
    <property type="match status" value="1"/>
</dbReference>
<dbReference type="PANTHER" id="PTHR11091:SF0">
    <property type="entry name" value="MALATE DEHYDROGENASE"/>
    <property type="match status" value="1"/>
</dbReference>
<organism evidence="4 5">
    <name type="scientific">Pseudonocardia zijingensis</name>
    <dbReference type="NCBI Taxonomy" id="153376"/>
    <lineage>
        <taxon>Bacteria</taxon>
        <taxon>Bacillati</taxon>
        <taxon>Actinomycetota</taxon>
        <taxon>Actinomycetes</taxon>
        <taxon>Pseudonocardiales</taxon>
        <taxon>Pseudonocardiaceae</taxon>
        <taxon>Pseudonocardia</taxon>
    </lineage>
</organism>
<evidence type="ECO:0000256" key="3">
    <source>
        <dbReference type="SAM" id="MobiDB-lite"/>
    </source>
</evidence>
<dbReference type="Gene3D" id="1.10.1530.10">
    <property type="match status" value="1"/>
</dbReference>
<dbReference type="SUPFAM" id="SSF89733">
    <property type="entry name" value="L-sulfolactate dehydrogenase-like"/>
    <property type="match status" value="1"/>
</dbReference>
<dbReference type="Pfam" id="PF02615">
    <property type="entry name" value="Ldh_2"/>
    <property type="match status" value="1"/>
</dbReference>
<dbReference type="Gene3D" id="3.30.1370.60">
    <property type="entry name" value="Hypothetical oxidoreductase yiak, domain 2"/>
    <property type="match status" value="1"/>
</dbReference>
<dbReference type="InterPro" id="IPR003767">
    <property type="entry name" value="Malate/L-lactate_DH-like"/>
</dbReference>
<feature type="region of interest" description="Disordered" evidence="3">
    <location>
        <begin position="1"/>
        <end position="20"/>
    </location>
</feature>
<proteinExistence type="inferred from homology"/>
<feature type="region of interest" description="Disordered" evidence="3">
    <location>
        <begin position="379"/>
        <end position="404"/>
    </location>
</feature>
<dbReference type="InterPro" id="IPR036111">
    <property type="entry name" value="Mal/L-sulfo/L-lacto_DH-like_sf"/>
</dbReference>
<evidence type="ECO:0000256" key="1">
    <source>
        <dbReference type="ARBA" id="ARBA00006056"/>
    </source>
</evidence>
<dbReference type="RefSeq" id="WP_343941785.1">
    <property type="nucleotide sequence ID" value="NZ_BAAAHP010000075.1"/>
</dbReference>
<dbReference type="InterPro" id="IPR043143">
    <property type="entry name" value="Mal/L-sulf/L-lact_DH-like_NADP"/>
</dbReference>
<accession>A0ABP4AFW8</accession>
<dbReference type="InterPro" id="IPR043144">
    <property type="entry name" value="Mal/L-sulf/L-lact_DH-like_ah"/>
</dbReference>
<gene>
    <name evidence="4" type="ORF">GCM10009559_28030</name>
</gene>
<evidence type="ECO:0000313" key="4">
    <source>
        <dbReference type="EMBL" id="GAA0936043.1"/>
    </source>
</evidence>
<dbReference type="Proteomes" id="UP001499967">
    <property type="component" value="Unassembled WGS sequence"/>
</dbReference>
<name>A0ABP4AFW8_9PSEU</name>
<evidence type="ECO:0000256" key="2">
    <source>
        <dbReference type="ARBA" id="ARBA00023002"/>
    </source>
</evidence>
<dbReference type="EMBL" id="BAAAHP010000075">
    <property type="protein sequence ID" value="GAA0936043.1"/>
    <property type="molecule type" value="Genomic_DNA"/>
</dbReference>
<sequence length="404" mass="42816">MSRTRGATAPATQPAGDSRATAARFPAELLREQIVRIFAAWGMPRDLAETTAGVMVDTDLAGVESHGIQMLSSYEALLRDGHLQPAARPEVVRETSISALIDGRGGLGHPAALLGMRRAVDKAREAGAGFVAVRNSHHFGAAGHYAAIAAQRGMIGLVTTTTRKTVMVPTRGARPRLGTNPLAFAAPTGPDRPPFLLDMSTTTAAVNKLKVHELDDRPLPPGWVIDRDGRELTDPATALRQLDHGLGGLTPLGGEPEQAGHKGYGLAMLVQILAGTLTGSSFGPLRDPADGRADIGHFFMALDPGLFRDRDDFRRDLDGVIDILHETPPTNPDLPVLVAGDPEANSRAERVRTGVPIPQNLINRLRGVCERSGVPLLLESSAASPGTEKDTGPVSTPPTPRDVR</sequence>
<reference evidence="5" key="1">
    <citation type="journal article" date="2019" name="Int. J. Syst. Evol. Microbiol.">
        <title>The Global Catalogue of Microorganisms (GCM) 10K type strain sequencing project: providing services to taxonomists for standard genome sequencing and annotation.</title>
        <authorList>
            <consortium name="The Broad Institute Genomics Platform"/>
            <consortium name="The Broad Institute Genome Sequencing Center for Infectious Disease"/>
            <person name="Wu L."/>
            <person name="Ma J."/>
        </authorList>
    </citation>
    <scope>NUCLEOTIDE SEQUENCE [LARGE SCALE GENOMIC DNA]</scope>
    <source>
        <strain evidence="5">JCM 11117</strain>
    </source>
</reference>
<keyword evidence="5" id="KW-1185">Reference proteome</keyword>
<protein>
    <submittedName>
        <fullName evidence="4">Ldh family oxidoreductase</fullName>
    </submittedName>
</protein>
<keyword evidence="2" id="KW-0560">Oxidoreductase</keyword>
<evidence type="ECO:0000313" key="5">
    <source>
        <dbReference type="Proteomes" id="UP001499967"/>
    </source>
</evidence>